<dbReference type="EMBL" id="JAGSOT010000046">
    <property type="protein sequence ID" value="MBR7797184.1"/>
    <property type="molecule type" value="Genomic_DNA"/>
</dbReference>
<dbReference type="SUPFAM" id="SSF89550">
    <property type="entry name" value="PHP domain-like"/>
    <property type="match status" value="1"/>
</dbReference>
<dbReference type="GO" id="GO:0004534">
    <property type="term" value="F:5'-3' RNA exonuclease activity"/>
    <property type="evidence" value="ECO:0007669"/>
    <property type="project" value="TreeGrafter"/>
</dbReference>
<dbReference type="AlphaFoldDB" id="A0A941DTZ5"/>
<dbReference type="InterPro" id="IPR003141">
    <property type="entry name" value="Pol/His_phosphatase_N"/>
</dbReference>
<dbReference type="PANTHER" id="PTHR42924:SF3">
    <property type="entry name" value="POLYMERASE_HISTIDINOL PHOSPHATASE N-TERMINAL DOMAIN-CONTAINING PROTEIN"/>
    <property type="match status" value="1"/>
</dbReference>
<keyword evidence="3" id="KW-1185">Reference proteome</keyword>
<gene>
    <name evidence="2" type="ORF">KCX74_14180</name>
</gene>
<proteinExistence type="predicted"/>
<evidence type="ECO:0000259" key="1">
    <source>
        <dbReference type="SMART" id="SM00481"/>
    </source>
</evidence>
<dbReference type="InterPro" id="IPR016195">
    <property type="entry name" value="Pol/histidinol_Pase-like"/>
</dbReference>
<organism evidence="2 3">
    <name type="scientific">Virgibacillus salarius</name>
    <dbReference type="NCBI Taxonomy" id="447199"/>
    <lineage>
        <taxon>Bacteria</taxon>
        <taxon>Bacillati</taxon>
        <taxon>Bacillota</taxon>
        <taxon>Bacilli</taxon>
        <taxon>Bacillales</taxon>
        <taxon>Bacillaceae</taxon>
        <taxon>Virgibacillus</taxon>
    </lineage>
</organism>
<dbReference type="CDD" id="cd07438">
    <property type="entry name" value="PHP_HisPPase_AMP"/>
    <property type="match status" value="1"/>
</dbReference>
<comment type="caution">
    <text evidence="2">The sequence shown here is derived from an EMBL/GenBank/DDBJ whole genome shotgun (WGS) entry which is preliminary data.</text>
</comment>
<dbReference type="InterPro" id="IPR004013">
    <property type="entry name" value="PHP_dom"/>
</dbReference>
<reference evidence="2" key="1">
    <citation type="submission" date="2021-04" db="EMBL/GenBank/DDBJ databases">
        <title>Isolation and polyphasic classification of algal microorganism.</title>
        <authorList>
            <person name="Wang S."/>
        </authorList>
    </citation>
    <scope>NUCLEOTIDE SEQUENCE</scope>
    <source>
        <strain evidence="2">720a</strain>
    </source>
</reference>
<dbReference type="GO" id="GO:0035312">
    <property type="term" value="F:5'-3' DNA exonuclease activity"/>
    <property type="evidence" value="ECO:0007669"/>
    <property type="project" value="TreeGrafter"/>
</dbReference>
<evidence type="ECO:0000313" key="3">
    <source>
        <dbReference type="Proteomes" id="UP000675284"/>
    </source>
</evidence>
<feature type="domain" description="Polymerase/histidinol phosphatase N-terminal" evidence="1">
    <location>
        <begin position="4"/>
        <end position="69"/>
    </location>
</feature>
<accession>A0A941DTZ5</accession>
<evidence type="ECO:0000313" key="2">
    <source>
        <dbReference type="EMBL" id="MBR7797184.1"/>
    </source>
</evidence>
<dbReference type="Pfam" id="PF02811">
    <property type="entry name" value="PHP"/>
    <property type="match status" value="1"/>
</dbReference>
<dbReference type="Gene3D" id="1.10.150.650">
    <property type="match status" value="1"/>
</dbReference>
<dbReference type="InterPro" id="IPR052018">
    <property type="entry name" value="PHP_domain"/>
</dbReference>
<dbReference type="Proteomes" id="UP000675284">
    <property type="component" value="Unassembled WGS sequence"/>
</dbReference>
<dbReference type="Gene3D" id="3.20.20.140">
    <property type="entry name" value="Metal-dependent hydrolases"/>
    <property type="match status" value="1"/>
</dbReference>
<dbReference type="RefSeq" id="WP_166530644.1">
    <property type="nucleotide sequence ID" value="NZ_JAGSOT010000046.1"/>
</dbReference>
<protein>
    <submittedName>
        <fullName evidence="2">PHP domain-containing protein</fullName>
    </submittedName>
</protein>
<dbReference type="PANTHER" id="PTHR42924">
    <property type="entry name" value="EXONUCLEASE"/>
    <property type="match status" value="1"/>
</dbReference>
<name>A0A941DTZ5_9BACI</name>
<dbReference type="SMART" id="SM00481">
    <property type="entry name" value="POLIIIAc"/>
    <property type="match status" value="1"/>
</dbReference>
<sequence>MTKTELHIHSTFSDGGYNPAEIINKAAATGIQILSFTDHDAIGAYDAALRHAEANHITLIPGIELNTDGEDGELHILGYFFDPHHRKMFEYTLWRKQERTIWTKKINTLLNQLGYLITFEGVRQHVPGEIIVRTHIAEALAKEKYFTTAREAYEELLIKGKPAFVERAAFSAKDAIALIHDCGGEAYLAHPGTYSSPVPIDNLISYGIDGIEVYHSKHSEEDIHHWLAYAKKHELLVSGGSDYHGTEARNSVAIGSVQLDEQSKQHWMKRVDQL</sequence>